<feature type="transmembrane region" description="Helical" evidence="2">
    <location>
        <begin position="39"/>
        <end position="56"/>
    </location>
</feature>
<dbReference type="EMBL" id="RSCL01000005">
    <property type="protein sequence ID" value="RUT07332.1"/>
    <property type="molecule type" value="Genomic_DNA"/>
</dbReference>
<gene>
    <name evidence="4" type="ORF">DSM106972_025930</name>
</gene>
<reference evidence="4" key="2">
    <citation type="journal article" date="2019" name="Genome Biol. Evol.">
        <title>Day and night: Metabolic profiles and evolutionary relationships of six axenic non-marine cyanobacteria.</title>
        <authorList>
            <person name="Will S.E."/>
            <person name="Henke P."/>
            <person name="Boedeker C."/>
            <person name="Huang S."/>
            <person name="Brinkmann H."/>
            <person name="Rohde M."/>
            <person name="Jarek M."/>
            <person name="Friedl T."/>
            <person name="Seufert S."/>
            <person name="Schumacher M."/>
            <person name="Overmann J."/>
            <person name="Neumann-Schaal M."/>
            <person name="Petersen J."/>
        </authorList>
    </citation>
    <scope>NUCLEOTIDE SEQUENCE [LARGE SCALE GENOMIC DNA]</scope>
    <source>
        <strain evidence="4">PCC 7102</strain>
    </source>
</reference>
<dbReference type="GO" id="GO:0005524">
    <property type="term" value="F:ATP binding"/>
    <property type="evidence" value="ECO:0007669"/>
    <property type="project" value="InterPro"/>
</dbReference>
<keyword evidence="5" id="KW-1185">Reference proteome</keyword>
<comment type="similarity">
    <text evidence="1">Belongs to the protein kinase superfamily. ADCK protein kinase family.</text>
</comment>
<evidence type="ECO:0000256" key="1">
    <source>
        <dbReference type="ARBA" id="ARBA00009670"/>
    </source>
</evidence>
<keyword evidence="2" id="KW-0472">Membrane</keyword>
<accession>A0A433VMQ7</accession>
<protein>
    <recommendedName>
        <fullName evidence="3">Protein kinase domain-containing protein</fullName>
    </recommendedName>
</protein>
<evidence type="ECO:0000256" key="2">
    <source>
        <dbReference type="SAM" id="Phobius"/>
    </source>
</evidence>
<keyword evidence="2" id="KW-1133">Transmembrane helix</keyword>
<dbReference type="InterPro" id="IPR000719">
    <property type="entry name" value="Prot_kinase_dom"/>
</dbReference>
<dbReference type="SUPFAM" id="SSF56112">
    <property type="entry name" value="Protein kinase-like (PK-like)"/>
    <property type="match status" value="1"/>
</dbReference>
<dbReference type="InterPro" id="IPR011009">
    <property type="entry name" value="Kinase-like_dom_sf"/>
</dbReference>
<dbReference type="GO" id="GO:0004672">
    <property type="term" value="F:protein kinase activity"/>
    <property type="evidence" value="ECO:0007669"/>
    <property type="project" value="InterPro"/>
</dbReference>
<dbReference type="PANTHER" id="PTHR10566">
    <property type="entry name" value="CHAPERONE-ACTIVITY OF BC1 COMPLEX CABC1 -RELATED"/>
    <property type="match status" value="1"/>
</dbReference>
<dbReference type="InterPro" id="IPR004147">
    <property type="entry name" value="ABC1_dom"/>
</dbReference>
<dbReference type="Proteomes" id="UP000271624">
    <property type="component" value="Unassembled WGS sequence"/>
</dbReference>
<dbReference type="Gene3D" id="1.10.510.10">
    <property type="entry name" value="Transferase(Phosphotransferase) domain 1"/>
    <property type="match status" value="1"/>
</dbReference>
<feature type="domain" description="Protein kinase" evidence="3">
    <location>
        <begin position="140"/>
        <end position="458"/>
    </location>
</feature>
<dbReference type="Pfam" id="PF03109">
    <property type="entry name" value="ABC1"/>
    <property type="match status" value="1"/>
</dbReference>
<evidence type="ECO:0000259" key="3">
    <source>
        <dbReference type="PROSITE" id="PS50011"/>
    </source>
</evidence>
<sequence length="458" mass="52518">MEVKNQPIAIQISEQPLRYNPEAIAHKFDSNKIRVIKRWLEILLPIISFAAQWWWYRIIRLKPHIKHHHLAIKLRQHLTNLGTAYIKVGQALSTRPDLLPTVYLDELTKLQDELPAFPTKIAHQFILEELGAAPQEIYAELTELPIAAASLGQVYKGKLKTGEIVAVKVQRPDLADKIALDLYILRVLTVWLEKRFSKIRTNLVAILDELGARLFEEMDYIQEGNNAEKFASLYSNITDIYVPKIYWQYTNRRVLTMEWIQGTKLTHISEINAQGINARHLVEVGIQCTLRQLLEHGFFHADPHPGNLLAMENSKLAYLDFGMMSYIEPYQRYALINALVHIVNRDFTALIQDYIDLDFLPPDVDVAPVRGALTTLFNDALTSNVAELNFQVIIQKLSELMYEHSFQVPAYYALIIRALVALEGIAMKIDPDFKVLVSAYPYVAKRLLTDPAPELRKS</sequence>
<keyword evidence="2" id="KW-0812">Transmembrane</keyword>
<dbReference type="PANTHER" id="PTHR10566:SF128">
    <property type="entry name" value="UBIB DOMAIN CONTAINING KINASE"/>
    <property type="match status" value="1"/>
</dbReference>
<dbReference type="InterPro" id="IPR050154">
    <property type="entry name" value="UbiB_kinase"/>
</dbReference>
<dbReference type="PROSITE" id="PS50011">
    <property type="entry name" value="PROTEIN_KINASE_DOM"/>
    <property type="match status" value="1"/>
</dbReference>
<dbReference type="OrthoDB" id="438485at2"/>
<organism evidence="4 5">
    <name type="scientific">Dulcicalothrix desertica PCC 7102</name>
    <dbReference type="NCBI Taxonomy" id="232991"/>
    <lineage>
        <taxon>Bacteria</taxon>
        <taxon>Bacillati</taxon>
        <taxon>Cyanobacteriota</taxon>
        <taxon>Cyanophyceae</taxon>
        <taxon>Nostocales</taxon>
        <taxon>Calotrichaceae</taxon>
        <taxon>Dulcicalothrix</taxon>
    </lineage>
</organism>
<evidence type="ECO:0000313" key="5">
    <source>
        <dbReference type="Proteomes" id="UP000271624"/>
    </source>
</evidence>
<dbReference type="CDD" id="cd05121">
    <property type="entry name" value="ABC1_ADCK3-like"/>
    <property type="match status" value="1"/>
</dbReference>
<dbReference type="AlphaFoldDB" id="A0A433VMQ7"/>
<proteinExistence type="inferred from homology"/>
<name>A0A433VMQ7_9CYAN</name>
<reference evidence="4" key="1">
    <citation type="submission" date="2018-12" db="EMBL/GenBank/DDBJ databases">
        <authorList>
            <person name="Will S."/>
            <person name="Neumann-Schaal M."/>
            <person name="Henke P."/>
        </authorList>
    </citation>
    <scope>NUCLEOTIDE SEQUENCE</scope>
    <source>
        <strain evidence="4">PCC 7102</strain>
    </source>
</reference>
<evidence type="ECO:0000313" key="4">
    <source>
        <dbReference type="EMBL" id="RUT07332.1"/>
    </source>
</evidence>
<comment type="caution">
    <text evidence="4">The sequence shown here is derived from an EMBL/GenBank/DDBJ whole genome shotgun (WGS) entry which is preliminary data.</text>
</comment>